<dbReference type="EMBL" id="BSFI01000023">
    <property type="protein sequence ID" value="GLK69706.1"/>
    <property type="molecule type" value="Genomic_DNA"/>
</dbReference>
<dbReference type="InterPro" id="IPR028098">
    <property type="entry name" value="Glyco_trans_4-like_N"/>
</dbReference>
<keyword evidence="3" id="KW-1185">Reference proteome</keyword>
<dbReference type="PANTHER" id="PTHR12526:SF637">
    <property type="entry name" value="GLYCOSYLTRANSFERASE EPSF-RELATED"/>
    <property type="match status" value="1"/>
</dbReference>
<organism evidence="2 3">
    <name type="scientific">Hansschlegelia plantiphila</name>
    <dbReference type="NCBI Taxonomy" id="374655"/>
    <lineage>
        <taxon>Bacteria</taxon>
        <taxon>Pseudomonadati</taxon>
        <taxon>Pseudomonadota</taxon>
        <taxon>Alphaproteobacteria</taxon>
        <taxon>Hyphomicrobiales</taxon>
        <taxon>Methylopilaceae</taxon>
        <taxon>Hansschlegelia</taxon>
    </lineage>
</organism>
<dbReference type="GO" id="GO:0016757">
    <property type="term" value="F:glycosyltransferase activity"/>
    <property type="evidence" value="ECO:0007669"/>
    <property type="project" value="UniProtKB-ARBA"/>
</dbReference>
<dbReference type="CDD" id="cd03811">
    <property type="entry name" value="GT4_GT28_WabH-like"/>
    <property type="match status" value="1"/>
</dbReference>
<sequence>MNRRRVAIFLPDLKGGGVERVRLSLAQQFIDQGFDVDFVLWRRKGELLAETPRRARVFGLDAGRLVAGAPAAASYIRREKPDAVLAAIWPLTVVAVAARALSGRRPRLVLSDHNNLGSQYAAAGAATRAALPASIAASYRFADGLVGVSNGVVEDLVRLSRLPRERFTVIHNPMPARPETDRGTLEQAEALWRAPRGGRILCVGSLKPQKNHGLVIRALARLAPVVDAKLMILGEGALRSELEETARASGVADRVLTPGFFPDPTPFFRSADLFVLASDYEGFGNVIVEALSAGLPVVSTDCRSGPAEILEGGRWGRLTPVGDVDALAAAMTEALSAPRDPEALKRRAADFSLANAARRYLDLLAP</sequence>
<dbReference type="Gene3D" id="3.40.50.2000">
    <property type="entry name" value="Glycogen Phosphorylase B"/>
    <property type="match status" value="2"/>
</dbReference>
<dbReference type="Pfam" id="PF13692">
    <property type="entry name" value="Glyco_trans_1_4"/>
    <property type="match status" value="1"/>
</dbReference>
<dbReference type="RefSeq" id="WP_271169927.1">
    <property type="nucleotide sequence ID" value="NZ_BSFI01000023.1"/>
</dbReference>
<evidence type="ECO:0000313" key="2">
    <source>
        <dbReference type="EMBL" id="GLK69706.1"/>
    </source>
</evidence>
<protein>
    <submittedName>
        <fullName evidence="2">Glycosyl transferase</fullName>
    </submittedName>
</protein>
<accession>A0A9W6J2M7</accession>
<dbReference type="Pfam" id="PF13439">
    <property type="entry name" value="Glyco_transf_4"/>
    <property type="match status" value="1"/>
</dbReference>
<feature type="domain" description="Glycosyltransferase subfamily 4-like N-terminal" evidence="1">
    <location>
        <begin position="16"/>
        <end position="173"/>
    </location>
</feature>
<comment type="caution">
    <text evidence="2">The sequence shown here is derived from an EMBL/GenBank/DDBJ whole genome shotgun (WGS) entry which is preliminary data.</text>
</comment>
<reference evidence="2" key="1">
    <citation type="journal article" date="2014" name="Int. J. Syst. Evol. Microbiol.">
        <title>Complete genome sequence of Corynebacterium casei LMG S-19264T (=DSM 44701T), isolated from a smear-ripened cheese.</title>
        <authorList>
            <consortium name="US DOE Joint Genome Institute (JGI-PGF)"/>
            <person name="Walter F."/>
            <person name="Albersmeier A."/>
            <person name="Kalinowski J."/>
            <person name="Ruckert C."/>
        </authorList>
    </citation>
    <scope>NUCLEOTIDE SEQUENCE</scope>
    <source>
        <strain evidence="2">VKM B-2347</strain>
    </source>
</reference>
<reference evidence="2" key="2">
    <citation type="submission" date="2023-01" db="EMBL/GenBank/DDBJ databases">
        <authorList>
            <person name="Sun Q."/>
            <person name="Evtushenko L."/>
        </authorList>
    </citation>
    <scope>NUCLEOTIDE SEQUENCE</scope>
    <source>
        <strain evidence="2">VKM B-2347</strain>
    </source>
</reference>
<dbReference type="AlphaFoldDB" id="A0A9W6J2M7"/>
<dbReference type="SUPFAM" id="SSF53756">
    <property type="entry name" value="UDP-Glycosyltransferase/glycogen phosphorylase"/>
    <property type="match status" value="1"/>
</dbReference>
<gene>
    <name evidence="2" type="ORF">GCM10008179_33440</name>
</gene>
<name>A0A9W6J2M7_9HYPH</name>
<evidence type="ECO:0000259" key="1">
    <source>
        <dbReference type="Pfam" id="PF13439"/>
    </source>
</evidence>
<dbReference type="PANTHER" id="PTHR12526">
    <property type="entry name" value="GLYCOSYLTRANSFERASE"/>
    <property type="match status" value="1"/>
</dbReference>
<keyword evidence="2" id="KW-0808">Transferase</keyword>
<dbReference type="Proteomes" id="UP001143372">
    <property type="component" value="Unassembled WGS sequence"/>
</dbReference>
<evidence type="ECO:0000313" key="3">
    <source>
        <dbReference type="Proteomes" id="UP001143372"/>
    </source>
</evidence>
<proteinExistence type="predicted"/>